<sequence length="56" mass="6714">SQKVDKLDKLSLPKNITQLQAFLELASYYRRFIKEFSKKARPLLKLLKKDKDFKWG</sequence>
<name>A0A9N9KEF3_9GLOM</name>
<dbReference type="PANTHER" id="PTHR33064">
    <property type="entry name" value="POL PROTEIN"/>
    <property type="match status" value="1"/>
</dbReference>
<organism evidence="1 2">
    <name type="scientific">Racocetra fulgida</name>
    <dbReference type="NCBI Taxonomy" id="60492"/>
    <lineage>
        <taxon>Eukaryota</taxon>
        <taxon>Fungi</taxon>
        <taxon>Fungi incertae sedis</taxon>
        <taxon>Mucoromycota</taxon>
        <taxon>Glomeromycotina</taxon>
        <taxon>Glomeromycetes</taxon>
        <taxon>Diversisporales</taxon>
        <taxon>Gigasporaceae</taxon>
        <taxon>Racocetra</taxon>
    </lineage>
</organism>
<dbReference type="OrthoDB" id="5593162at2759"/>
<dbReference type="PANTHER" id="PTHR33064:SF37">
    <property type="entry name" value="RIBONUCLEASE H"/>
    <property type="match status" value="1"/>
</dbReference>
<evidence type="ECO:0000313" key="1">
    <source>
        <dbReference type="EMBL" id="CAG8824084.1"/>
    </source>
</evidence>
<reference evidence="1" key="1">
    <citation type="submission" date="2021-06" db="EMBL/GenBank/DDBJ databases">
        <authorList>
            <person name="Kallberg Y."/>
            <person name="Tangrot J."/>
            <person name="Rosling A."/>
        </authorList>
    </citation>
    <scope>NUCLEOTIDE SEQUENCE</scope>
    <source>
        <strain evidence="1">IN212</strain>
    </source>
</reference>
<dbReference type="InterPro" id="IPR043502">
    <property type="entry name" value="DNA/RNA_pol_sf"/>
</dbReference>
<accession>A0A9N9KEF3</accession>
<dbReference type="SUPFAM" id="SSF56672">
    <property type="entry name" value="DNA/RNA polymerases"/>
    <property type="match status" value="1"/>
</dbReference>
<feature type="non-terminal residue" evidence="1">
    <location>
        <position position="56"/>
    </location>
</feature>
<dbReference type="EMBL" id="CAJVPZ010104836">
    <property type="protein sequence ID" value="CAG8824084.1"/>
    <property type="molecule type" value="Genomic_DNA"/>
</dbReference>
<proteinExistence type="predicted"/>
<feature type="non-terminal residue" evidence="1">
    <location>
        <position position="1"/>
    </location>
</feature>
<dbReference type="InterPro" id="IPR043128">
    <property type="entry name" value="Rev_trsase/Diguanyl_cyclase"/>
</dbReference>
<dbReference type="Proteomes" id="UP000789396">
    <property type="component" value="Unassembled WGS sequence"/>
</dbReference>
<comment type="caution">
    <text evidence="1">The sequence shown here is derived from an EMBL/GenBank/DDBJ whole genome shotgun (WGS) entry which is preliminary data.</text>
</comment>
<dbReference type="InterPro" id="IPR051320">
    <property type="entry name" value="Viral_Replic_Matur_Polypro"/>
</dbReference>
<dbReference type="Gene3D" id="3.30.70.270">
    <property type="match status" value="1"/>
</dbReference>
<keyword evidence="2" id="KW-1185">Reference proteome</keyword>
<protein>
    <submittedName>
        <fullName evidence="1">14363_t:CDS:1</fullName>
    </submittedName>
</protein>
<evidence type="ECO:0000313" key="2">
    <source>
        <dbReference type="Proteomes" id="UP000789396"/>
    </source>
</evidence>
<dbReference type="AlphaFoldDB" id="A0A9N9KEF3"/>
<gene>
    <name evidence="1" type="ORF">RFULGI_LOCUS19888</name>
</gene>